<dbReference type="Gene3D" id="2.120.10.30">
    <property type="entry name" value="TolB, C-terminal domain"/>
    <property type="match status" value="1"/>
</dbReference>
<dbReference type="KEGG" id="mgel:G5B37_11720"/>
<keyword evidence="8" id="KW-1185">Reference proteome</keyword>
<dbReference type="SUPFAM" id="SSF48452">
    <property type="entry name" value="TPR-like"/>
    <property type="match status" value="1"/>
</dbReference>
<dbReference type="InterPro" id="IPR036737">
    <property type="entry name" value="OmpA-like_sf"/>
</dbReference>
<dbReference type="InterPro" id="IPR006665">
    <property type="entry name" value="OmpA-like"/>
</dbReference>
<protein>
    <submittedName>
        <fullName evidence="7">OmpA family protein</fullName>
    </submittedName>
</protein>
<evidence type="ECO:0000313" key="8">
    <source>
        <dbReference type="Proteomes" id="UP000505306"/>
    </source>
</evidence>
<proteinExistence type="predicted"/>
<dbReference type="InterPro" id="IPR011990">
    <property type="entry name" value="TPR-like_helical_dom_sf"/>
</dbReference>
<feature type="domain" description="OmpA-like" evidence="6">
    <location>
        <begin position="527"/>
        <end position="648"/>
    </location>
</feature>
<feature type="chain" id="PRO_5026346560" evidence="5">
    <location>
        <begin position="22"/>
        <end position="648"/>
    </location>
</feature>
<dbReference type="Pfam" id="PF07676">
    <property type="entry name" value="PD40"/>
    <property type="match status" value="3"/>
</dbReference>
<gene>
    <name evidence="7" type="ORF">G5B37_11720</name>
</gene>
<evidence type="ECO:0000256" key="5">
    <source>
        <dbReference type="SAM" id="SignalP"/>
    </source>
</evidence>
<dbReference type="RefSeq" id="WP_164680215.1">
    <property type="nucleotide sequence ID" value="NZ_CP049057.1"/>
</dbReference>
<dbReference type="SUPFAM" id="SSF103088">
    <property type="entry name" value="OmpA-like"/>
    <property type="match status" value="1"/>
</dbReference>
<dbReference type="InterPro" id="IPR011042">
    <property type="entry name" value="6-blade_b-propeller_TolB-like"/>
</dbReference>
<accession>A0A6G6GP43</accession>
<dbReference type="Gene3D" id="2.60.40.1120">
    <property type="entry name" value="Carboxypeptidase-like, regulatory domain"/>
    <property type="match status" value="1"/>
</dbReference>
<dbReference type="CDD" id="cd07185">
    <property type="entry name" value="OmpA_C-like"/>
    <property type="match status" value="1"/>
</dbReference>
<evidence type="ECO:0000256" key="2">
    <source>
        <dbReference type="ARBA" id="ARBA00023136"/>
    </source>
</evidence>
<evidence type="ECO:0000256" key="4">
    <source>
        <dbReference type="PROSITE-ProRule" id="PRU00473"/>
    </source>
</evidence>
<evidence type="ECO:0000259" key="6">
    <source>
        <dbReference type="PROSITE" id="PS51123"/>
    </source>
</evidence>
<organism evidence="7 8">
    <name type="scientific">Rasiella rasia</name>
    <dbReference type="NCBI Taxonomy" id="2744027"/>
    <lineage>
        <taxon>Bacteria</taxon>
        <taxon>Pseudomonadati</taxon>
        <taxon>Bacteroidota</taxon>
        <taxon>Flavobacteriia</taxon>
        <taxon>Flavobacteriales</taxon>
        <taxon>Flavobacteriaceae</taxon>
        <taxon>Rasiella</taxon>
    </lineage>
</organism>
<dbReference type="EMBL" id="CP049057">
    <property type="protein sequence ID" value="QIE60203.1"/>
    <property type="molecule type" value="Genomic_DNA"/>
</dbReference>
<dbReference type="InterPro" id="IPR050330">
    <property type="entry name" value="Bact_OuterMem_StrucFunc"/>
</dbReference>
<dbReference type="PROSITE" id="PS51123">
    <property type="entry name" value="OMPA_2"/>
    <property type="match status" value="1"/>
</dbReference>
<dbReference type="Pfam" id="PF13620">
    <property type="entry name" value="CarboxypepD_reg"/>
    <property type="match status" value="1"/>
</dbReference>
<dbReference type="SUPFAM" id="SSF49478">
    <property type="entry name" value="Cna protein B-type domain"/>
    <property type="match status" value="1"/>
</dbReference>
<dbReference type="SUPFAM" id="SSF82171">
    <property type="entry name" value="DPP6 N-terminal domain-like"/>
    <property type="match status" value="1"/>
</dbReference>
<feature type="signal peptide" evidence="5">
    <location>
        <begin position="1"/>
        <end position="21"/>
    </location>
</feature>
<dbReference type="Pfam" id="PF00691">
    <property type="entry name" value="OmpA"/>
    <property type="match status" value="1"/>
</dbReference>
<sequence length="648" mass="71444">MKYFLKLSMAFALLAGFSGVAQEKAIENGNEEFNDFAFIDAREAYLAVAEEGYRDESMLKKLGDSYYFTADYSNAAKWYGALYDISDPMDPEYLYRYGLSLKSTKQYDASDNIMEEFYASKGQDYRANLFANERNYLAEIEAQSGRFELINVGFNSELSDFAPAFNQGNLVFASNRKKGNVSKRLHDWNEQPFLDLYTVTTGKEQGNEISKFGKGINTKYHESTAVFSKDGNTIYFTRNNYTEGDYKTGNNGINHLKLYRAKKNGSDWDVEELPFNSDDYSVAHPALSKDGKTLYFASDMPGGKGLSDLYKVTISGDGFGNPVSLGDGINTEGRETFPFVSSKDKLYFASDGHVGLGGLDVFVADMTTEGFGDVYNLGRPINSPVDDFTFVINGTTGIGYFASNREGGVGDDDIYSFNRVQNLITSCDQNLKGTVLDQNTNEAIGGATVVLMNDEGDVLAQTVSATDGSFGFPLNCSTQYSIRAAKEDYSTAEKAFATSNIMSADISKTLFMKTGRDLGVTPAGLGADLVNILGLRPIYFDYDKDNIRYDAEIELRKVAAVMKTYPTMKIDVRSHTDSRADDAYNMDLSNRRAQSTIAWLVSNGGIDKARLTGQGYGETQLTNGCVNGAACSEGAHQLNRRSEFIIVQ</sequence>
<dbReference type="Proteomes" id="UP000505306">
    <property type="component" value="Chromosome"/>
</dbReference>
<keyword evidence="3" id="KW-0998">Cell outer membrane</keyword>
<keyword evidence="2 4" id="KW-0472">Membrane</keyword>
<keyword evidence="5" id="KW-0732">Signal</keyword>
<dbReference type="InterPro" id="IPR006664">
    <property type="entry name" value="OMP_bac"/>
</dbReference>
<dbReference type="PRINTS" id="PR01021">
    <property type="entry name" value="OMPADOMAIN"/>
</dbReference>
<dbReference type="PANTHER" id="PTHR30329:SF21">
    <property type="entry name" value="LIPOPROTEIN YIAD-RELATED"/>
    <property type="match status" value="1"/>
</dbReference>
<evidence type="ECO:0000313" key="7">
    <source>
        <dbReference type="EMBL" id="QIE60203.1"/>
    </source>
</evidence>
<name>A0A6G6GP43_9FLAO</name>
<dbReference type="InterPro" id="IPR011659">
    <property type="entry name" value="WD40"/>
</dbReference>
<comment type="subcellular location">
    <subcellularLocation>
        <location evidence="1">Cell outer membrane</location>
    </subcellularLocation>
</comment>
<dbReference type="Gene3D" id="3.30.1330.60">
    <property type="entry name" value="OmpA-like domain"/>
    <property type="match status" value="1"/>
</dbReference>
<evidence type="ECO:0000256" key="1">
    <source>
        <dbReference type="ARBA" id="ARBA00004442"/>
    </source>
</evidence>
<dbReference type="AlphaFoldDB" id="A0A6G6GP43"/>
<dbReference type="PANTHER" id="PTHR30329">
    <property type="entry name" value="STATOR ELEMENT OF FLAGELLAR MOTOR COMPLEX"/>
    <property type="match status" value="1"/>
</dbReference>
<reference evidence="7 8" key="1">
    <citation type="submission" date="2020-02" db="EMBL/GenBank/DDBJ databases">
        <title>Complete genome sequence of Flavobacteriaceae bacterium.</title>
        <authorList>
            <person name="Kim S.-J."/>
            <person name="Kim Y.-S."/>
            <person name="Kim K.-H."/>
        </authorList>
    </citation>
    <scope>NUCLEOTIDE SEQUENCE [LARGE SCALE GENOMIC DNA]</scope>
    <source>
        <strain evidence="7 8">RR4-40</strain>
    </source>
</reference>
<evidence type="ECO:0000256" key="3">
    <source>
        <dbReference type="ARBA" id="ARBA00023237"/>
    </source>
</evidence>
<dbReference type="GO" id="GO:0009279">
    <property type="term" value="C:cell outer membrane"/>
    <property type="evidence" value="ECO:0007669"/>
    <property type="project" value="UniProtKB-SubCell"/>
</dbReference>